<reference evidence="1" key="2">
    <citation type="submission" date="2022-06" db="UniProtKB">
        <authorList>
            <consortium name="EnsemblMetazoa"/>
        </authorList>
    </citation>
    <scope>IDENTIFICATION</scope>
    <source>
        <strain evidence="1">PS312</strain>
    </source>
</reference>
<organism evidence="1 2">
    <name type="scientific">Pristionchus pacificus</name>
    <name type="common">Parasitic nematode worm</name>
    <dbReference type="NCBI Taxonomy" id="54126"/>
    <lineage>
        <taxon>Eukaryota</taxon>
        <taxon>Metazoa</taxon>
        <taxon>Ecdysozoa</taxon>
        <taxon>Nematoda</taxon>
        <taxon>Chromadorea</taxon>
        <taxon>Rhabditida</taxon>
        <taxon>Rhabditina</taxon>
        <taxon>Diplogasteromorpha</taxon>
        <taxon>Diplogasteroidea</taxon>
        <taxon>Neodiplogasteridae</taxon>
        <taxon>Pristionchus</taxon>
    </lineage>
</organism>
<dbReference type="AlphaFoldDB" id="A0A2A6C6W7"/>
<proteinExistence type="predicted"/>
<dbReference type="Proteomes" id="UP000005239">
    <property type="component" value="Unassembled WGS sequence"/>
</dbReference>
<reference evidence="2" key="1">
    <citation type="journal article" date="2008" name="Nat. Genet.">
        <title>The Pristionchus pacificus genome provides a unique perspective on nematode lifestyle and parasitism.</title>
        <authorList>
            <person name="Dieterich C."/>
            <person name="Clifton S.W."/>
            <person name="Schuster L.N."/>
            <person name="Chinwalla A."/>
            <person name="Delehaunty K."/>
            <person name="Dinkelacker I."/>
            <person name="Fulton L."/>
            <person name="Fulton R."/>
            <person name="Godfrey J."/>
            <person name="Minx P."/>
            <person name="Mitreva M."/>
            <person name="Roeseler W."/>
            <person name="Tian H."/>
            <person name="Witte H."/>
            <person name="Yang S.P."/>
            <person name="Wilson R.K."/>
            <person name="Sommer R.J."/>
        </authorList>
    </citation>
    <scope>NUCLEOTIDE SEQUENCE [LARGE SCALE GENOMIC DNA]</scope>
    <source>
        <strain evidence="2">PS312</strain>
    </source>
</reference>
<keyword evidence="2" id="KW-1185">Reference proteome</keyword>
<gene>
    <name evidence="1" type="primary">WBGene00273283</name>
</gene>
<accession>A0A2A6C6W7</accession>
<dbReference type="EnsemblMetazoa" id="PPA34914.1">
    <property type="protein sequence ID" value="PPA34914.1"/>
    <property type="gene ID" value="WBGene00273283"/>
</dbReference>
<accession>A0A8R1UL14</accession>
<name>A0A2A6C6W7_PRIPA</name>
<protein>
    <submittedName>
        <fullName evidence="1">Uncharacterized protein</fullName>
    </submittedName>
</protein>
<evidence type="ECO:0000313" key="1">
    <source>
        <dbReference type="EnsemblMetazoa" id="PPA34914.1"/>
    </source>
</evidence>
<evidence type="ECO:0000313" key="2">
    <source>
        <dbReference type="Proteomes" id="UP000005239"/>
    </source>
</evidence>
<sequence length="101" mass="11348">MYSVVPPSGENLETSLDFAYTLIDQRKKTLSDLHSDSASVLHTRTTSNPELRMNSNNIFRSTLGFCFFLCKKTTDRLIVQMAHVMGMPMYVHAVPAALHVT</sequence>